<accession>A0AA97CWV0</accession>
<dbReference type="GO" id="GO:0004060">
    <property type="term" value="F:arylamine N-acetyltransferase activity"/>
    <property type="evidence" value="ECO:0007669"/>
    <property type="project" value="UniProtKB-EC"/>
</dbReference>
<dbReference type="RefSeq" id="WP_420041865.1">
    <property type="nucleotide sequence ID" value="NZ_CP128986.1"/>
</dbReference>
<dbReference type="InterPro" id="IPR038765">
    <property type="entry name" value="Papain-like_cys_pep_sf"/>
</dbReference>
<dbReference type="EC" id="2.3.1.5" evidence="3"/>
<evidence type="ECO:0000256" key="1">
    <source>
        <dbReference type="ARBA" id="ARBA00006547"/>
    </source>
</evidence>
<dbReference type="PRINTS" id="PR01543">
    <property type="entry name" value="ANATRNSFRASE"/>
</dbReference>
<comment type="similarity">
    <text evidence="1 2">Belongs to the arylamine N-acetyltransferase family.</text>
</comment>
<dbReference type="PANTHER" id="PTHR11786">
    <property type="entry name" value="N-HYDROXYARYLAMINE O-ACETYLTRANSFERASE"/>
    <property type="match status" value="1"/>
</dbReference>
<dbReference type="EMBL" id="CP128986">
    <property type="protein sequence ID" value="WOC12650.1"/>
    <property type="molecule type" value="Genomic_DNA"/>
</dbReference>
<dbReference type="SUPFAM" id="SSF54001">
    <property type="entry name" value="Cysteine proteinases"/>
    <property type="match status" value="1"/>
</dbReference>
<proteinExistence type="inferred from homology"/>
<gene>
    <name evidence="3" type="primary">nhoA</name>
    <name evidence="3" type="ORF">MP11Mi_17410</name>
</gene>
<keyword evidence="3" id="KW-0012">Acyltransferase</keyword>
<evidence type="ECO:0000256" key="2">
    <source>
        <dbReference type="RuleBase" id="RU003452"/>
    </source>
</evidence>
<dbReference type="AlphaFoldDB" id="A0AA97CWV0"/>
<reference evidence="3" key="1">
    <citation type="submission" date="2023-06" db="EMBL/GenBank/DDBJ databases">
        <title>Gordonia sp. nov. and Pseudochrobactrum sp. nov., two species isolated from the burying beetle Nicrophorus vespilloides.</title>
        <authorList>
            <person name="Poehlein A."/>
            <person name="Guzman J."/>
            <person name="Daniel R."/>
            <person name="Vilcinskas A."/>
        </authorList>
    </citation>
    <scope>NUCLEOTIDE SEQUENCE</scope>
    <source>
        <strain evidence="3">MP11Mi</strain>
    </source>
</reference>
<protein>
    <submittedName>
        <fullName evidence="3">Arylamine N-acetyltransferase</fullName>
        <ecNumber evidence="3">2.3.1.5</ecNumber>
    </submittedName>
</protein>
<dbReference type="Gene3D" id="2.40.128.150">
    <property type="entry name" value="Cysteine proteinases"/>
    <property type="match status" value="1"/>
</dbReference>
<dbReference type="Gene3D" id="3.30.2140.10">
    <property type="entry name" value="Arylamine N-acetyltransferase"/>
    <property type="match status" value="1"/>
</dbReference>
<sequence length="286" mass="31664">MTLWHGDDLNLSAYLSRVGFGGDPTPNLDTLVALHRGQTTSIPFENLETMLGRDVPLDLGSLQHKLVDSARGGYCFEHATLFAAVLERIGFQFTALSGRVTLGGDPSSRPPTHALIVVEIDEHRYLCDVGFGRGPLEPIEFRDGVEVDQDGWRLRLTTEPVGDLFDTDRWILWHVGEDGWVDRHTFTLNPQFPIDYRVGSHFVSTSPRSPFTTRPFIQRFAADVHFTLDDATLTAVTPDGAQTVREVGVDDLSTVLRDVFGVALTTSDAAALVASETLRRQQEPPH</sequence>
<evidence type="ECO:0000313" key="3">
    <source>
        <dbReference type="EMBL" id="WOC12650.1"/>
    </source>
</evidence>
<organism evidence="3">
    <name type="scientific">Gordonia sp. MP11Mi</name>
    <dbReference type="NCBI Taxonomy" id="3022769"/>
    <lineage>
        <taxon>Bacteria</taxon>
        <taxon>Bacillati</taxon>
        <taxon>Actinomycetota</taxon>
        <taxon>Actinomycetes</taxon>
        <taxon>Mycobacteriales</taxon>
        <taxon>Gordoniaceae</taxon>
        <taxon>Gordonia</taxon>
    </lineage>
</organism>
<name>A0AA97CWV0_9ACTN</name>
<dbReference type="Pfam" id="PF00797">
    <property type="entry name" value="Acetyltransf_2"/>
    <property type="match status" value="1"/>
</dbReference>
<keyword evidence="3" id="KW-0808">Transferase</keyword>
<dbReference type="PANTHER" id="PTHR11786:SF0">
    <property type="entry name" value="ARYLAMINE N-ACETYLTRANSFERASE 4-RELATED"/>
    <property type="match status" value="1"/>
</dbReference>
<dbReference type="InterPro" id="IPR001447">
    <property type="entry name" value="Arylamine_N-AcTrfase"/>
</dbReference>